<gene>
    <name evidence="2" type="ORF">JQS30_03195</name>
</gene>
<dbReference type="Pfam" id="PF13560">
    <property type="entry name" value="HTH_31"/>
    <property type="match status" value="1"/>
</dbReference>
<dbReference type="Gene3D" id="1.10.260.40">
    <property type="entry name" value="lambda repressor-like DNA-binding domains"/>
    <property type="match status" value="1"/>
</dbReference>
<dbReference type="KEGG" id="nav:JQS30_03195"/>
<dbReference type="RefSeq" id="WP_213171957.1">
    <property type="nucleotide sequence ID" value="NZ_CP070496.1"/>
</dbReference>
<dbReference type="InterPro" id="IPR010982">
    <property type="entry name" value="Lambda_DNA-bd_dom_sf"/>
</dbReference>
<accession>A0A895XTU7</accession>
<dbReference type="SUPFAM" id="SSF47413">
    <property type="entry name" value="lambda repressor-like DNA-binding domains"/>
    <property type="match status" value="1"/>
</dbReference>
<dbReference type="InterPro" id="IPR043917">
    <property type="entry name" value="DUF5753"/>
</dbReference>
<dbReference type="Pfam" id="PF19054">
    <property type="entry name" value="DUF5753"/>
    <property type="match status" value="1"/>
</dbReference>
<proteinExistence type="predicted"/>
<dbReference type="Proteomes" id="UP000662939">
    <property type="component" value="Chromosome"/>
</dbReference>
<dbReference type="CDD" id="cd00093">
    <property type="entry name" value="HTH_XRE"/>
    <property type="match status" value="1"/>
</dbReference>
<reference evidence="2" key="1">
    <citation type="submission" date="2021-02" db="EMBL/GenBank/DDBJ databases">
        <title>Natronoglycomyces albus gen. nov., sp. nov, a haloalkaliphilic actinobacterium from a soda solonchak soil.</title>
        <authorList>
            <person name="Sorokin D.Y."/>
            <person name="Khijniak T.V."/>
            <person name="Zakharycheva A.P."/>
            <person name="Boueva O.V."/>
            <person name="Ariskina E.V."/>
            <person name="Hahnke R.L."/>
            <person name="Bunk B."/>
            <person name="Sproer C."/>
            <person name="Schumann P."/>
            <person name="Evtushenko L.I."/>
            <person name="Kublanov I.V."/>
        </authorList>
    </citation>
    <scope>NUCLEOTIDE SEQUENCE</scope>
    <source>
        <strain evidence="2">DSM 106290</strain>
    </source>
</reference>
<evidence type="ECO:0000259" key="1">
    <source>
        <dbReference type="PROSITE" id="PS50943"/>
    </source>
</evidence>
<evidence type="ECO:0000313" key="2">
    <source>
        <dbReference type="EMBL" id="QSB05946.1"/>
    </source>
</evidence>
<dbReference type="InterPro" id="IPR001387">
    <property type="entry name" value="Cro/C1-type_HTH"/>
</dbReference>
<dbReference type="GO" id="GO:0003677">
    <property type="term" value="F:DNA binding"/>
    <property type="evidence" value="ECO:0007669"/>
    <property type="project" value="InterPro"/>
</dbReference>
<dbReference type="AlphaFoldDB" id="A0A895XTU7"/>
<keyword evidence="3" id="KW-1185">Reference proteome</keyword>
<evidence type="ECO:0000313" key="3">
    <source>
        <dbReference type="Proteomes" id="UP000662939"/>
    </source>
</evidence>
<sequence length="277" mass="31008">MTQSQTQPTIARRAVGRALRRHREAARMSIADAAAETGLGRDTISRLEEARGKRGAKLPIVRDLCRIYEVDPIETSRLVGLALDSGKRGWWERYPDGNIHLQPLYLETEQTATDLRTLDLEFIPGLLQSPAYIDEIMAASRMSAEAIEGVRNLRIHRQVLMFERPSLPEMRFAIGMGAIGYLDAMPANVKAEQLAHLNSMAKRPGINIRIIRQVGPTLGSFTLLTSRTNSGDHETETVVYVDGLDGCRYIEDPAVIRLYKEPFKLAFDSATPIEEYT</sequence>
<feature type="domain" description="HTH cro/C1-type" evidence="1">
    <location>
        <begin position="19"/>
        <end position="75"/>
    </location>
</feature>
<dbReference type="PROSITE" id="PS50943">
    <property type="entry name" value="HTH_CROC1"/>
    <property type="match status" value="1"/>
</dbReference>
<organism evidence="2 3">
    <name type="scientific">Natronoglycomyces albus</name>
    <dbReference type="NCBI Taxonomy" id="2811108"/>
    <lineage>
        <taxon>Bacteria</taxon>
        <taxon>Bacillati</taxon>
        <taxon>Actinomycetota</taxon>
        <taxon>Actinomycetes</taxon>
        <taxon>Glycomycetales</taxon>
        <taxon>Glycomycetaceae</taxon>
        <taxon>Natronoglycomyces</taxon>
    </lineage>
</organism>
<protein>
    <submittedName>
        <fullName evidence="2">Helix-turn-helix domain-containing protein</fullName>
    </submittedName>
</protein>
<name>A0A895XTU7_9ACTN</name>
<dbReference type="SMART" id="SM00530">
    <property type="entry name" value="HTH_XRE"/>
    <property type="match status" value="1"/>
</dbReference>
<dbReference type="EMBL" id="CP070496">
    <property type="protein sequence ID" value="QSB05946.1"/>
    <property type="molecule type" value="Genomic_DNA"/>
</dbReference>